<sequence length="125" mass="14158">MRRRGLHRGQFRHGRAKFRFHNVIIFIRLMAQKLYLAPIALDRMTTDISYNMCKPADQVMKYDMNSKPADQVMKYDMNSKPADQVMKYDLASYTSIEHAGPLGSLGLNGAGETADEFIPTGGEDI</sequence>
<accession>A0A2Z7BB51</accession>
<dbReference type="AlphaFoldDB" id="A0A2Z7BB51"/>
<keyword evidence="2" id="KW-1185">Reference proteome</keyword>
<proteinExistence type="predicted"/>
<name>A0A2Z7BB51_9LAMI</name>
<reference evidence="1 2" key="1">
    <citation type="journal article" date="2015" name="Proc. Natl. Acad. Sci. U.S.A.">
        <title>The resurrection genome of Boea hygrometrica: A blueprint for survival of dehydration.</title>
        <authorList>
            <person name="Xiao L."/>
            <person name="Yang G."/>
            <person name="Zhang L."/>
            <person name="Yang X."/>
            <person name="Zhao S."/>
            <person name="Ji Z."/>
            <person name="Zhou Q."/>
            <person name="Hu M."/>
            <person name="Wang Y."/>
            <person name="Chen M."/>
            <person name="Xu Y."/>
            <person name="Jin H."/>
            <person name="Xiao X."/>
            <person name="Hu G."/>
            <person name="Bao F."/>
            <person name="Hu Y."/>
            <person name="Wan P."/>
            <person name="Li L."/>
            <person name="Deng X."/>
            <person name="Kuang T."/>
            <person name="Xiang C."/>
            <person name="Zhu J.K."/>
            <person name="Oliver M.J."/>
            <person name="He Y."/>
        </authorList>
    </citation>
    <scope>NUCLEOTIDE SEQUENCE [LARGE SCALE GENOMIC DNA]</scope>
    <source>
        <strain evidence="2">cv. XS01</strain>
    </source>
</reference>
<dbReference type="Proteomes" id="UP000250235">
    <property type="component" value="Unassembled WGS sequence"/>
</dbReference>
<evidence type="ECO:0000313" key="1">
    <source>
        <dbReference type="EMBL" id="KZV31470.1"/>
    </source>
</evidence>
<organism evidence="1 2">
    <name type="scientific">Dorcoceras hygrometricum</name>
    <dbReference type="NCBI Taxonomy" id="472368"/>
    <lineage>
        <taxon>Eukaryota</taxon>
        <taxon>Viridiplantae</taxon>
        <taxon>Streptophyta</taxon>
        <taxon>Embryophyta</taxon>
        <taxon>Tracheophyta</taxon>
        <taxon>Spermatophyta</taxon>
        <taxon>Magnoliopsida</taxon>
        <taxon>eudicotyledons</taxon>
        <taxon>Gunneridae</taxon>
        <taxon>Pentapetalae</taxon>
        <taxon>asterids</taxon>
        <taxon>lamiids</taxon>
        <taxon>Lamiales</taxon>
        <taxon>Gesneriaceae</taxon>
        <taxon>Didymocarpoideae</taxon>
        <taxon>Trichosporeae</taxon>
        <taxon>Loxocarpinae</taxon>
        <taxon>Dorcoceras</taxon>
    </lineage>
</organism>
<evidence type="ECO:0000313" key="2">
    <source>
        <dbReference type="Proteomes" id="UP000250235"/>
    </source>
</evidence>
<dbReference type="EMBL" id="KV007478">
    <property type="protein sequence ID" value="KZV31470.1"/>
    <property type="molecule type" value="Genomic_DNA"/>
</dbReference>
<protein>
    <submittedName>
        <fullName evidence="1">Uncharacterized protein</fullName>
    </submittedName>
</protein>
<gene>
    <name evidence="1" type="ORF">F511_25289</name>
</gene>